<dbReference type="PROSITE" id="PS50056">
    <property type="entry name" value="TYR_PHOSPHATASE_2"/>
    <property type="match status" value="1"/>
</dbReference>
<dbReference type="InterPro" id="IPR029021">
    <property type="entry name" value="Prot-tyrosine_phosphatase-like"/>
</dbReference>
<gene>
    <name evidence="5" type="ORF">SAMN05216226_12314</name>
</gene>
<sequence length="141" mass="15398">MDEVADGLFVGTVEDAGDEALIREHNIAIIVSLTHSDPDGRFPSDLIVKNVPVMDGPRNDQQKFERAVTHVLSGLKTGDNTLVHCSAGPSRSPAVAATALALYEHVELEAAFEQVAKRRNLVDPHEALVRQAARVFSQYRE</sequence>
<evidence type="ECO:0000313" key="5">
    <source>
        <dbReference type="EMBL" id="SDK14143.1"/>
    </source>
</evidence>
<dbReference type="GO" id="GO:0004721">
    <property type="term" value="F:phosphoprotein phosphatase activity"/>
    <property type="evidence" value="ECO:0007669"/>
    <property type="project" value="UniProtKB-KW"/>
</dbReference>
<keyword evidence="2" id="KW-0378">Hydrolase</keyword>
<dbReference type="PANTHER" id="PTHR45961:SF6">
    <property type="entry name" value="IP21249P"/>
    <property type="match status" value="1"/>
</dbReference>
<dbReference type="Proteomes" id="UP000198856">
    <property type="component" value="Unassembled WGS sequence"/>
</dbReference>
<comment type="similarity">
    <text evidence="1">Belongs to the protein-tyrosine phosphatase family. Non-receptor class dual specificity subfamily.</text>
</comment>
<name>A0A1G8ZGN2_9EURY</name>
<evidence type="ECO:0000256" key="1">
    <source>
        <dbReference type="ARBA" id="ARBA00008601"/>
    </source>
</evidence>
<dbReference type="PANTHER" id="PTHR45961">
    <property type="entry name" value="IP21249P"/>
    <property type="match status" value="1"/>
</dbReference>
<feature type="domain" description="Tyrosine specific protein phosphatases" evidence="4">
    <location>
        <begin position="62"/>
        <end position="119"/>
    </location>
</feature>
<dbReference type="GO" id="GO:0005737">
    <property type="term" value="C:cytoplasm"/>
    <property type="evidence" value="ECO:0007669"/>
    <property type="project" value="TreeGrafter"/>
</dbReference>
<dbReference type="Pfam" id="PF00782">
    <property type="entry name" value="DSPc"/>
    <property type="match status" value="1"/>
</dbReference>
<dbReference type="RefSeq" id="WP_092704736.1">
    <property type="nucleotide sequence ID" value="NZ_FNFC01000023.1"/>
</dbReference>
<dbReference type="SMART" id="SM00195">
    <property type="entry name" value="DSPc"/>
    <property type="match status" value="1"/>
</dbReference>
<keyword evidence="6" id="KW-1185">Reference proteome</keyword>
<dbReference type="InterPro" id="IPR052103">
    <property type="entry name" value="Dual_spec_Phospatases"/>
</dbReference>
<accession>A0A1G8ZGN2</accession>
<dbReference type="OrthoDB" id="275339at2157"/>
<dbReference type="AlphaFoldDB" id="A0A1G8ZGN2"/>
<dbReference type="InterPro" id="IPR020422">
    <property type="entry name" value="TYR_PHOSPHATASE_DUAL_dom"/>
</dbReference>
<dbReference type="EMBL" id="FNFC01000023">
    <property type="protein sequence ID" value="SDK14143.1"/>
    <property type="molecule type" value="Genomic_DNA"/>
</dbReference>
<dbReference type="CDD" id="cd14498">
    <property type="entry name" value="DSP"/>
    <property type="match status" value="1"/>
</dbReference>
<protein>
    <submittedName>
        <fullName evidence="5">Dual specificity phosphatase, catalytic domain</fullName>
    </submittedName>
</protein>
<dbReference type="InterPro" id="IPR016130">
    <property type="entry name" value="Tyr_Pase_AS"/>
</dbReference>
<dbReference type="STRING" id="890420.SAMN05216226_12314"/>
<dbReference type="InterPro" id="IPR000387">
    <property type="entry name" value="Tyr_Pase_dom"/>
</dbReference>
<reference evidence="5 6" key="1">
    <citation type="submission" date="2016-10" db="EMBL/GenBank/DDBJ databases">
        <authorList>
            <person name="de Groot N.N."/>
        </authorList>
    </citation>
    <scope>NUCLEOTIDE SEQUENCE [LARGE SCALE GENOMIC DNA]</scope>
    <source>
        <strain evidence="5 6">IBRC-M10015</strain>
    </source>
</reference>
<dbReference type="Gene3D" id="3.90.190.10">
    <property type="entry name" value="Protein tyrosine phosphatase superfamily"/>
    <property type="match status" value="1"/>
</dbReference>
<organism evidence="5 6">
    <name type="scientific">Halovenus aranensis</name>
    <dbReference type="NCBI Taxonomy" id="890420"/>
    <lineage>
        <taxon>Archaea</taxon>
        <taxon>Methanobacteriati</taxon>
        <taxon>Methanobacteriota</taxon>
        <taxon>Stenosarchaea group</taxon>
        <taxon>Halobacteria</taxon>
        <taxon>Halobacteriales</taxon>
        <taxon>Haloarculaceae</taxon>
        <taxon>Halovenus</taxon>
    </lineage>
</organism>
<dbReference type="PROSITE" id="PS00383">
    <property type="entry name" value="TYR_PHOSPHATASE_1"/>
    <property type="match status" value="1"/>
</dbReference>
<evidence type="ECO:0000256" key="3">
    <source>
        <dbReference type="ARBA" id="ARBA00022912"/>
    </source>
</evidence>
<evidence type="ECO:0000313" key="6">
    <source>
        <dbReference type="Proteomes" id="UP000198856"/>
    </source>
</evidence>
<dbReference type="SUPFAM" id="SSF52799">
    <property type="entry name" value="(Phosphotyrosine protein) phosphatases II"/>
    <property type="match status" value="1"/>
</dbReference>
<evidence type="ECO:0000256" key="2">
    <source>
        <dbReference type="ARBA" id="ARBA00022801"/>
    </source>
</evidence>
<dbReference type="InterPro" id="IPR000340">
    <property type="entry name" value="Dual-sp_phosphatase_cat-dom"/>
</dbReference>
<evidence type="ECO:0000259" key="4">
    <source>
        <dbReference type="PROSITE" id="PS50056"/>
    </source>
</evidence>
<proteinExistence type="inferred from homology"/>
<keyword evidence="3" id="KW-0904">Protein phosphatase</keyword>